<dbReference type="InterPro" id="IPR053183">
    <property type="entry name" value="ASL1"/>
</dbReference>
<dbReference type="Gene3D" id="3.20.20.80">
    <property type="entry name" value="Glycosidases"/>
    <property type="match status" value="1"/>
</dbReference>
<evidence type="ECO:0000256" key="1">
    <source>
        <dbReference type="SAM" id="SignalP"/>
    </source>
</evidence>
<reference evidence="3" key="1">
    <citation type="submission" date="2022-10" db="EMBL/GenBank/DDBJ databases">
        <title>Determination and structural analysis of whole genome sequence of Sarocladium strictum F4-1.</title>
        <authorList>
            <person name="Hu L."/>
            <person name="Jiang Y."/>
        </authorList>
    </citation>
    <scope>NUCLEOTIDE SEQUENCE</scope>
    <source>
        <strain evidence="3">F4-1</strain>
    </source>
</reference>
<dbReference type="InterPro" id="IPR017853">
    <property type="entry name" value="GH"/>
</dbReference>
<dbReference type="AlphaFoldDB" id="A0AA39GQ88"/>
<evidence type="ECO:0000259" key="2">
    <source>
        <dbReference type="Pfam" id="PF11790"/>
    </source>
</evidence>
<dbReference type="FunFam" id="3.20.20.80:FF:000207">
    <property type="entry name" value="Glycoside hydrolase family 128 protein"/>
    <property type="match status" value="1"/>
</dbReference>
<dbReference type="SUPFAM" id="SSF51445">
    <property type="entry name" value="(Trans)glycosidases"/>
    <property type="match status" value="1"/>
</dbReference>
<accession>A0AA39GQ88</accession>
<evidence type="ECO:0000313" key="4">
    <source>
        <dbReference type="Proteomes" id="UP001175261"/>
    </source>
</evidence>
<name>A0AA39GQ88_SARSR</name>
<dbReference type="InterPro" id="IPR024655">
    <property type="entry name" value="Asl1_glyco_hydro_catalytic"/>
</dbReference>
<dbReference type="GO" id="GO:0071966">
    <property type="term" value="P:fungal-type cell wall polysaccharide metabolic process"/>
    <property type="evidence" value="ECO:0007669"/>
    <property type="project" value="TreeGrafter"/>
</dbReference>
<dbReference type="PANTHER" id="PTHR34154">
    <property type="entry name" value="ALKALI-SENSITIVE LINKAGE PROTEIN 1"/>
    <property type="match status" value="1"/>
</dbReference>
<organism evidence="3 4">
    <name type="scientific">Sarocladium strictum</name>
    <name type="common">Black bundle disease fungus</name>
    <name type="synonym">Acremonium strictum</name>
    <dbReference type="NCBI Taxonomy" id="5046"/>
    <lineage>
        <taxon>Eukaryota</taxon>
        <taxon>Fungi</taxon>
        <taxon>Dikarya</taxon>
        <taxon>Ascomycota</taxon>
        <taxon>Pezizomycotina</taxon>
        <taxon>Sordariomycetes</taxon>
        <taxon>Hypocreomycetidae</taxon>
        <taxon>Hypocreales</taxon>
        <taxon>Sarocladiaceae</taxon>
        <taxon>Sarocladium</taxon>
    </lineage>
</organism>
<sequence>MAFLALVAMASVALAADRNDKRGLCFVPNPDHPGDNKLWAGENSDISWYYNYQDTPSPAFSDFPQSDFEFVPMMWGVTEDLDATTFLDNVKGLIDDGRNITHVLGFNEPDGPFEWGGSDIPPKDAARAWVANFEPLGEMGVKLGLPGCTGGWGSMPWLREFLGNCSEILSDGRDEKKNCTWDFIPVHWYDNFEGLASHIGERLAEWPNTSIWITEYAYAHKDLKEAQEFFNQTLDYFDKEDFVGRYTYFGAFRSDSSNVGNDTVFLNKAGELTDIGSWYLGGEATGVDPRSAASHQAVTGWLTLACFTISLLGLL</sequence>
<proteinExistence type="predicted"/>
<feature type="signal peptide" evidence="1">
    <location>
        <begin position="1"/>
        <end position="15"/>
    </location>
</feature>
<feature type="domain" description="Asl1-like glycosyl hydrolase catalytic" evidence="2">
    <location>
        <begin position="26"/>
        <end position="279"/>
    </location>
</feature>
<dbReference type="Proteomes" id="UP001175261">
    <property type="component" value="Unassembled WGS sequence"/>
</dbReference>
<dbReference type="Pfam" id="PF11790">
    <property type="entry name" value="Glyco_hydro_cc"/>
    <property type="match status" value="1"/>
</dbReference>
<dbReference type="PANTHER" id="PTHR34154:SF3">
    <property type="entry name" value="ALKALI-SENSITIVE LINKAGE PROTEIN 1"/>
    <property type="match status" value="1"/>
</dbReference>
<gene>
    <name evidence="3" type="ORF">NLU13_3690</name>
</gene>
<keyword evidence="4" id="KW-1185">Reference proteome</keyword>
<dbReference type="EMBL" id="JAPDFR010000002">
    <property type="protein sequence ID" value="KAK0390117.1"/>
    <property type="molecule type" value="Genomic_DNA"/>
</dbReference>
<feature type="chain" id="PRO_5041420531" description="Asl1-like glycosyl hydrolase catalytic domain-containing protein" evidence="1">
    <location>
        <begin position="16"/>
        <end position="315"/>
    </location>
</feature>
<dbReference type="GO" id="GO:0009277">
    <property type="term" value="C:fungal-type cell wall"/>
    <property type="evidence" value="ECO:0007669"/>
    <property type="project" value="TreeGrafter"/>
</dbReference>
<evidence type="ECO:0000313" key="3">
    <source>
        <dbReference type="EMBL" id="KAK0390117.1"/>
    </source>
</evidence>
<protein>
    <recommendedName>
        <fullName evidence="2">Asl1-like glycosyl hydrolase catalytic domain-containing protein</fullName>
    </recommendedName>
</protein>
<comment type="caution">
    <text evidence="3">The sequence shown here is derived from an EMBL/GenBank/DDBJ whole genome shotgun (WGS) entry which is preliminary data.</text>
</comment>
<keyword evidence="1" id="KW-0732">Signal</keyword>